<accession>A0AAV2GGL1</accession>
<name>A0AAV2GGL1_9ROSI</name>
<feature type="transmembrane region" description="Helical" evidence="1">
    <location>
        <begin position="309"/>
        <end position="336"/>
    </location>
</feature>
<dbReference type="InterPro" id="IPR005174">
    <property type="entry name" value="KIB1-4_b-propeller"/>
</dbReference>
<evidence type="ECO:0000313" key="4">
    <source>
        <dbReference type="Proteomes" id="UP001497516"/>
    </source>
</evidence>
<evidence type="ECO:0000256" key="1">
    <source>
        <dbReference type="SAM" id="Phobius"/>
    </source>
</evidence>
<dbReference type="Pfam" id="PF03478">
    <property type="entry name" value="Beta-prop_KIB1-4"/>
    <property type="match status" value="1"/>
</dbReference>
<keyword evidence="1" id="KW-0812">Transmembrane</keyword>
<proteinExistence type="predicted"/>
<dbReference type="Proteomes" id="UP001497516">
    <property type="component" value="Chromosome 9"/>
</dbReference>
<dbReference type="EMBL" id="OZ034822">
    <property type="protein sequence ID" value="CAL1409896.1"/>
    <property type="molecule type" value="Genomic_DNA"/>
</dbReference>
<gene>
    <name evidence="3" type="ORF">LTRI10_LOCUS49356</name>
</gene>
<evidence type="ECO:0000313" key="3">
    <source>
        <dbReference type="EMBL" id="CAL1409896.1"/>
    </source>
</evidence>
<reference evidence="3 4" key="1">
    <citation type="submission" date="2024-04" db="EMBL/GenBank/DDBJ databases">
        <authorList>
            <person name="Fracassetti M."/>
        </authorList>
    </citation>
    <scope>NUCLEOTIDE SEQUENCE [LARGE SCALE GENOMIC DNA]</scope>
</reference>
<keyword evidence="1" id="KW-0472">Membrane</keyword>
<feature type="domain" description="KIB1-4 beta-propeller" evidence="2">
    <location>
        <begin position="70"/>
        <end position="262"/>
    </location>
</feature>
<dbReference type="AlphaFoldDB" id="A0AAV2GGL1"/>
<dbReference type="PANTHER" id="PTHR33110:SF71">
    <property type="entry name" value="F-BOX_KELCH-REPEAT PROTEIN"/>
    <property type="match status" value="1"/>
</dbReference>
<protein>
    <recommendedName>
        <fullName evidence="2">KIB1-4 beta-propeller domain-containing protein</fullName>
    </recommendedName>
</protein>
<evidence type="ECO:0000259" key="2">
    <source>
        <dbReference type="Pfam" id="PF03478"/>
    </source>
</evidence>
<dbReference type="PANTHER" id="PTHR33110">
    <property type="entry name" value="F-BOX/KELCH-REPEAT PROTEIN-RELATED"/>
    <property type="match status" value="1"/>
</dbReference>
<sequence>MIFPIMSKSRKRPWADLTPDVLNLIYAKLPPGPAGDIEFRSVCKNWRRIDLESSPASASKFELPPAAMIPRPYTHLTIPDNAPSRSTVNGALVIHSWASGWCLLGHDHRIFGCYNPLFPWPAGFIRLPESELHWVKVIAAFSAPPTGSDWTILLVDGLRSFRTLRRGQRRWREYTYRDNRDRLCQGIGYRDRNFFCLFEDGDVMMFGIGGGKRRRILSALPHPQGRFLRIVVVAELRGGKGSLVVRWADELGRIRLVEVEKRAADRTTAAAEIGRELFQWKGAAAGSVVLATEEKGLIMSRAVHSVLRGVLTVLIAAASWICWLLCCPIDILLWLLCCYIPEVARRILSSD</sequence>
<keyword evidence="1" id="KW-1133">Transmembrane helix</keyword>
<organism evidence="3 4">
    <name type="scientific">Linum trigynum</name>
    <dbReference type="NCBI Taxonomy" id="586398"/>
    <lineage>
        <taxon>Eukaryota</taxon>
        <taxon>Viridiplantae</taxon>
        <taxon>Streptophyta</taxon>
        <taxon>Embryophyta</taxon>
        <taxon>Tracheophyta</taxon>
        <taxon>Spermatophyta</taxon>
        <taxon>Magnoliopsida</taxon>
        <taxon>eudicotyledons</taxon>
        <taxon>Gunneridae</taxon>
        <taxon>Pentapetalae</taxon>
        <taxon>rosids</taxon>
        <taxon>fabids</taxon>
        <taxon>Malpighiales</taxon>
        <taxon>Linaceae</taxon>
        <taxon>Linum</taxon>
    </lineage>
</organism>
<keyword evidence="4" id="KW-1185">Reference proteome</keyword>